<dbReference type="OrthoDB" id="10543716at2759"/>
<evidence type="ECO:0000256" key="1">
    <source>
        <dbReference type="SAM" id="SignalP"/>
    </source>
</evidence>
<feature type="signal peptide" evidence="1">
    <location>
        <begin position="1"/>
        <end position="18"/>
    </location>
</feature>
<comment type="caution">
    <text evidence="2">The sequence shown here is derived from an EMBL/GenBank/DDBJ whole genome shotgun (WGS) entry which is preliminary data.</text>
</comment>
<keyword evidence="3" id="KW-1185">Reference proteome</keyword>
<evidence type="ECO:0000313" key="2">
    <source>
        <dbReference type="EMBL" id="RIB07311.1"/>
    </source>
</evidence>
<keyword evidence="1" id="KW-0732">Signal</keyword>
<organism evidence="2 3">
    <name type="scientific">Gigaspora rosea</name>
    <dbReference type="NCBI Taxonomy" id="44941"/>
    <lineage>
        <taxon>Eukaryota</taxon>
        <taxon>Fungi</taxon>
        <taxon>Fungi incertae sedis</taxon>
        <taxon>Mucoromycota</taxon>
        <taxon>Glomeromycotina</taxon>
        <taxon>Glomeromycetes</taxon>
        <taxon>Diversisporales</taxon>
        <taxon>Gigasporaceae</taxon>
        <taxon>Gigaspora</taxon>
    </lineage>
</organism>
<accession>A0A397UCF0</accession>
<protein>
    <submittedName>
        <fullName evidence="2">Uncharacterized protein</fullName>
    </submittedName>
</protein>
<feature type="non-terminal residue" evidence="2">
    <location>
        <position position="1"/>
    </location>
</feature>
<dbReference type="EMBL" id="QKWP01001676">
    <property type="protein sequence ID" value="RIB07311.1"/>
    <property type="molecule type" value="Genomic_DNA"/>
</dbReference>
<sequence length="87" mass="10390">RRTLLQVLLLESMAQIYSFYVSNVKKELNFCNDNFVEMELRNSVFNETIFAEINGPDLRNEVEDEEIINPTTNEITIAFQDWELRKW</sequence>
<dbReference type="AlphaFoldDB" id="A0A397UCF0"/>
<name>A0A397UCF0_9GLOM</name>
<proteinExistence type="predicted"/>
<reference evidence="2 3" key="1">
    <citation type="submission" date="2018-06" db="EMBL/GenBank/DDBJ databases">
        <title>Comparative genomics reveals the genomic features of Rhizophagus irregularis, R. cerebriforme, R. diaphanum and Gigaspora rosea, and their symbiotic lifestyle signature.</title>
        <authorList>
            <person name="Morin E."/>
            <person name="San Clemente H."/>
            <person name="Chen E.C.H."/>
            <person name="De La Providencia I."/>
            <person name="Hainaut M."/>
            <person name="Kuo A."/>
            <person name="Kohler A."/>
            <person name="Murat C."/>
            <person name="Tang N."/>
            <person name="Roy S."/>
            <person name="Loubradou J."/>
            <person name="Henrissat B."/>
            <person name="Grigoriev I.V."/>
            <person name="Corradi N."/>
            <person name="Roux C."/>
            <person name="Martin F.M."/>
        </authorList>
    </citation>
    <scope>NUCLEOTIDE SEQUENCE [LARGE SCALE GENOMIC DNA]</scope>
    <source>
        <strain evidence="2 3">DAOM 194757</strain>
    </source>
</reference>
<dbReference type="Proteomes" id="UP000266673">
    <property type="component" value="Unassembled WGS sequence"/>
</dbReference>
<gene>
    <name evidence="2" type="ORF">C2G38_2114047</name>
</gene>
<feature type="chain" id="PRO_5017242767" evidence="1">
    <location>
        <begin position="19"/>
        <end position="87"/>
    </location>
</feature>
<evidence type="ECO:0000313" key="3">
    <source>
        <dbReference type="Proteomes" id="UP000266673"/>
    </source>
</evidence>